<feature type="region of interest" description="Disordered" evidence="1">
    <location>
        <begin position="1"/>
        <end position="28"/>
    </location>
</feature>
<feature type="transmembrane region" description="Helical" evidence="2">
    <location>
        <begin position="36"/>
        <end position="56"/>
    </location>
</feature>
<keyword evidence="4" id="KW-1185">Reference proteome</keyword>
<dbReference type="Proteomes" id="UP000240800">
    <property type="component" value="Unassembled WGS sequence"/>
</dbReference>
<dbReference type="RefSeq" id="WP_084295910.1">
    <property type="nucleotide sequence ID" value="NZ_JAYFRT010000003.1"/>
</dbReference>
<evidence type="ECO:0000313" key="3">
    <source>
        <dbReference type="EMBL" id="PTM80271.1"/>
    </source>
</evidence>
<organism evidence="3 4">
    <name type="scientific">Cereibacter johrii</name>
    <dbReference type="NCBI Taxonomy" id="445629"/>
    <lineage>
        <taxon>Bacteria</taxon>
        <taxon>Pseudomonadati</taxon>
        <taxon>Pseudomonadota</taxon>
        <taxon>Alphaproteobacteria</taxon>
        <taxon>Rhodobacterales</taxon>
        <taxon>Paracoccaceae</taxon>
        <taxon>Cereibacter</taxon>
    </lineage>
</organism>
<keyword evidence="2" id="KW-0472">Membrane</keyword>
<name>A0ABX5JC63_9RHOB</name>
<protein>
    <submittedName>
        <fullName evidence="3">Uncharacterized protein</fullName>
    </submittedName>
</protein>
<sequence>MSDSLTFSASHPILAATAPPEADEIPEPENRLPSGWWLLPSVLCGGAFWVAIGMLIF</sequence>
<gene>
    <name evidence="3" type="ORF">C8J29_102347</name>
</gene>
<proteinExistence type="predicted"/>
<keyword evidence="2" id="KW-1133">Transmembrane helix</keyword>
<evidence type="ECO:0000313" key="4">
    <source>
        <dbReference type="Proteomes" id="UP000240800"/>
    </source>
</evidence>
<accession>A0ABX5JC63</accession>
<reference evidence="3 4" key="1">
    <citation type="submission" date="2018-04" db="EMBL/GenBank/DDBJ databases">
        <title>Genomic Encyclopedia of Type Strains, Phase III (KMG-III): the genomes of soil and plant-associated and newly described type strains.</title>
        <authorList>
            <person name="Whitman W."/>
        </authorList>
    </citation>
    <scope>NUCLEOTIDE SEQUENCE [LARGE SCALE GENOMIC DNA]</scope>
    <source>
        <strain evidence="3 4">JA192</strain>
    </source>
</reference>
<evidence type="ECO:0000256" key="2">
    <source>
        <dbReference type="SAM" id="Phobius"/>
    </source>
</evidence>
<comment type="caution">
    <text evidence="3">The sequence shown here is derived from an EMBL/GenBank/DDBJ whole genome shotgun (WGS) entry which is preliminary data.</text>
</comment>
<keyword evidence="2" id="KW-0812">Transmembrane</keyword>
<evidence type="ECO:0000256" key="1">
    <source>
        <dbReference type="SAM" id="MobiDB-lite"/>
    </source>
</evidence>
<dbReference type="EMBL" id="PZZW01000002">
    <property type="protein sequence ID" value="PTM80271.1"/>
    <property type="molecule type" value="Genomic_DNA"/>
</dbReference>